<dbReference type="EMBL" id="GBRH01158899">
    <property type="protein sequence ID" value="JAE38997.1"/>
    <property type="molecule type" value="Transcribed_RNA"/>
</dbReference>
<reference evidence="2" key="2">
    <citation type="journal article" date="2015" name="Data Brief">
        <title>Shoot transcriptome of the giant reed, Arundo donax.</title>
        <authorList>
            <person name="Barrero R.A."/>
            <person name="Guerrero F.D."/>
            <person name="Moolhuijzen P."/>
            <person name="Goolsby J.A."/>
            <person name="Tidwell J."/>
            <person name="Bellgard S.E."/>
            <person name="Bellgard M.I."/>
        </authorList>
    </citation>
    <scope>NUCLEOTIDE SEQUENCE</scope>
    <source>
        <tissue evidence="2">Shoot tissue taken approximately 20 cm above the soil surface</tissue>
    </source>
</reference>
<evidence type="ECO:0000256" key="1">
    <source>
        <dbReference type="SAM" id="MobiDB-lite"/>
    </source>
</evidence>
<sequence length="93" mass="10293">MLAHHVEEPRERDGNEVLPGEDEPHCCVTQELGFLLLAHAGIHGPFYVHGQHISLASVALLCLPFGDLFIYELVDHHLCIGQLLIAPNIEPPQ</sequence>
<protein>
    <submittedName>
        <fullName evidence="2">Uncharacterized protein</fullName>
    </submittedName>
</protein>
<evidence type="ECO:0000313" key="2">
    <source>
        <dbReference type="EMBL" id="JAE38997.1"/>
    </source>
</evidence>
<accession>A0A0A9HQH9</accession>
<feature type="compositionally biased region" description="Basic and acidic residues" evidence="1">
    <location>
        <begin position="1"/>
        <end position="15"/>
    </location>
</feature>
<proteinExistence type="predicted"/>
<organism evidence="2">
    <name type="scientific">Arundo donax</name>
    <name type="common">Giant reed</name>
    <name type="synonym">Donax arundinaceus</name>
    <dbReference type="NCBI Taxonomy" id="35708"/>
    <lineage>
        <taxon>Eukaryota</taxon>
        <taxon>Viridiplantae</taxon>
        <taxon>Streptophyta</taxon>
        <taxon>Embryophyta</taxon>
        <taxon>Tracheophyta</taxon>
        <taxon>Spermatophyta</taxon>
        <taxon>Magnoliopsida</taxon>
        <taxon>Liliopsida</taxon>
        <taxon>Poales</taxon>
        <taxon>Poaceae</taxon>
        <taxon>PACMAD clade</taxon>
        <taxon>Arundinoideae</taxon>
        <taxon>Arundineae</taxon>
        <taxon>Arundo</taxon>
    </lineage>
</organism>
<reference evidence="2" key="1">
    <citation type="submission" date="2014-09" db="EMBL/GenBank/DDBJ databases">
        <authorList>
            <person name="Magalhaes I.L.F."/>
            <person name="Oliveira U."/>
            <person name="Santos F.R."/>
            <person name="Vidigal T.H.D.A."/>
            <person name="Brescovit A.D."/>
            <person name="Santos A.J."/>
        </authorList>
    </citation>
    <scope>NUCLEOTIDE SEQUENCE</scope>
    <source>
        <tissue evidence="2">Shoot tissue taken approximately 20 cm above the soil surface</tissue>
    </source>
</reference>
<name>A0A0A9HQH9_ARUDO</name>
<dbReference type="AlphaFoldDB" id="A0A0A9HQH9"/>
<feature type="region of interest" description="Disordered" evidence="1">
    <location>
        <begin position="1"/>
        <end position="21"/>
    </location>
</feature>